<dbReference type="GO" id="GO:0016020">
    <property type="term" value="C:membrane"/>
    <property type="evidence" value="ECO:0007669"/>
    <property type="project" value="UniProtKB-SubCell"/>
</dbReference>
<name>A0A914SAD5_PAREQ</name>
<keyword evidence="7" id="KW-1185">Reference proteome</keyword>
<evidence type="ECO:0000313" key="8">
    <source>
        <dbReference type="WBParaSite" id="PEQ_0001426501-mRNA-1"/>
    </source>
</evidence>
<accession>A0A914SAD5</accession>
<protein>
    <submittedName>
        <fullName evidence="8">Uncharacterized protein</fullName>
    </submittedName>
</protein>
<evidence type="ECO:0000256" key="2">
    <source>
        <dbReference type="ARBA" id="ARBA00010532"/>
    </source>
</evidence>
<comment type="similarity">
    <text evidence="2">Belongs to the CD36 family.</text>
</comment>
<dbReference type="InterPro" id="IPR002159">
    <property type="entry name" value="CD36_fam"/>
</dbReference>
<dbReference type="WBParaSite" id="PEQ_0001426501-mRNA-1">
    <property type="protein sequence ID" value="PEQ_0001426501-mRNA-1"/>
    <property type="gene ID" value="PEQ_0001426501"/>
</dbReference>
<keyword evidence="5" id="KW-0472">Membrane</keyword>
<proteinExistence type="inferred from homology"/>
<organism evidence="7 8">
    <name type="scientific">Parascaris equorum</name>
    <name type="common">Equine roundworm</name>
    <dbReference type="NCBI Taxonomy" id="6256"/>
    <lineage>
        <taxon>Eukaryota</taxon>
        <taxon>Metazoa</taxon>
        <taxon>Ecdysozoa</taxon>
        <taxon>Nematoda</taxon>
        <taxon>Chromadorea</taxon>
        <taxon>Rhabditida</taxon>
        <taxon>Spirurina</taxon>
        <taxon>Ascaridomorpha</taxon>
        <taxon>Ascaridoidea</taxon>
        <taxon>Ascarididae</taxon>
        <taxon>Parascaris</taxon>
    </lineage>
</organism>
<evidence type="ECO:0000313" key="7">
    <source>
        <dbReference type="Proteomes" id="UP000887564"/>
    </source>
</evidence>
<keyword evidence="3" id="KW-0812">Transmembrane</keyword>
<dbReference type="AlphaFoldDB" id="A0A914SAD5"/>
<sequence>MPIEFETCMLCSIEELVQRSHILNSLFSDDLPVAVSSPHFLGAAREVTRTFLRLQPDPTIHQSTYDIEP</sequence>
<evidence type="ECO:0000256" key="4">
    <source>
        <dbReference type="ARBA" id="ARBA00022989"/>
    </source>
</evidence>
<dbReference type="Pfam" id="PF01130">
    <property type="entry name" value="CD36"/>
    <property type="match status" value="1"/>
</dbReference>
<comment type="subcellular location">
    <subcellularLocation>
        <location evidence="1">Membrane</location>
    </subcellularLocation>
</comment>
<keyword evidence="6" id="KW-0325">Glycoprotein</keyword>
<keyword evidence="4" id="KW-1133">Transmembrane helix</keyword>
<reference evidence="8" key="1">
    <citation type="submission" date="2022-11" db="UniProtKB">
        <authorList>
            <consortium name="WormBaseParasite"/>
        </authorList>
    </citation>
    <scope>IDENTIFICATION</scope>
</reference>
<dbReference type="Proteomes" id="UP000887564">
    <property type="component" value="Unplaced"/>
</dbReference>
<evidence type="ECO:0000256" key="1">
    <source>
        <dbReference type="ARBA" id="ARBA00004370"/>
    </source>
</evidence>
<evidence type="ECO:0000256" key="6">
    <source>
        <dbReference type="ARBA" id="ARBA00023180"/>
    </source>
</evidence>
<evidence type="ECO:0000256" key="5">
    <source>
        <dbReference type="ARBA" id="ARBA00023136"/>
    </source>
</evidence>
<evidence type="ECO:0000256" key="3">
    <source>
        <dbReference type="ARBA" id="ARBA00022692"/>
    </source>
</evidence>